<dbReference type="Gene3D" id="4.10.1130.20">
    <property type="match status" value="1"/>
</dbReference>
<keyword evidence="7" id="KW-1185">Reference proteome</keyword>
<evidence type="ECO:0000313" key="7">
    <source>
        <dbReference type="Proteomes" id="UP000735302"/>
    </source>
</evidence>
<evidence type="ECO:0000259" key="5">
    <source>
        <dbReference type="Pfam" id="PF04968"/>
    </source>
</evidence>
<organism evidence="6 7">
    <name type="scientific">Plakobranchus ocellatus</name>
    <dbReference type="NCBI Taxonomy" id="259542"/>
    <lineage>
        <taxon>Eukaryota</taxon>
        <taxon>Metazoa</taxon>
        <taxon>Spiralia</taxon>
        <taxon>Lophotrochozoa</taxon>
        <taxon>Mollusca</taxon>
        <taxon>Gastropoda</taxon>
        <taxon>Heterobranchia</taxon>
        <taxon>Euthyneura</taxon>
        <taxon>Panpulmonata</taxon>
        <taxon>Sacoglossa</taxon>
        <taxon>Placobranchoidea</taxon>
        <taxon>Plakobranchidae</taxon>
        <taxon>Plakobranchus</taxon>
    </lineage>
</organism>
<dbReference type="Pfam" id="PF04968">
    <property type="entry name" value="CHORD"/>
    <property type="match status" value="1"/>
</dbReference>
<feature type="compositionally biased region" description="Polar residues" evidence="4">
    <location>
        <begin position="1"/>
        <end position="17"/>
    </location>
</feature>
<accession>A0AAV4C8P7</accession>
<keyword evidence="2" id="KW-0677">Repeat</keyword>
<keyword evidence="3" id="KW-0862">Zinc</keyword>
<evidence type="ECO:0000313" key="6">
    <source>
        <dbReference type="EMBL" id="GFO27662.1"/>
    </source>
</evidence>
<feature type="domain" description="CHORD" evidence="5">
    <location>
        <begin position="393"/>
        <end position="438"/>
    </location>
</feature>
<protein>
    <recommendedName>
        <fullName evidence="5">CHORD domain-containing protein</fullName>
    </recommendedName>
</protein>
<feature type="region of interest" description="Disordered" evidence="4">
    <location>
        <begin position="1"/>
        <end position="24"/>
    </location>
</feature>
<gene>
    <name evidence="6" type="ORF">PoB_005416700</name>
</gene>
<evidence type="ECO:0000256" key="3">
    <source>
        <dbReference type="ARBA" id="ARBA00022833"/>
    </source>
</evidence>
<evidence type="ECO:0000256" key="1">
    <source>
        <dbReference type="ARBA" id="ARBA00022723"/>
    </source>
</evidence>
<reference evidence="6 7" key="1">
    <citation type="journal article" date="2021" name="Elife">
        <title>Chloroplast acquisition without the gene transfer in kleptoplastic sea slugs, Plakobranchus ocellatus.</title>
        <authorList>
            <person name="Maeda T."/>
            <person name="Takahashi S."/>
            <person name="Yoshida T."/>
            <person name="Shimamura S."/>
            <person name="Takaki Y."/>
            <person name="Nagai Y."/>
            <person name="Toyoda A."/>
            <person name="Suzuki Y."/>
            <person name="Arimoto A."/>
            <person name="Ishii H."/>
            <person name="Satoh N."/>
            <person name="Nishiyama T."/>
            <person name="Hasebe M."/>
            <person name="Maruyama T."/>
            <person name="Minagawa J."/>
            <person name="Obokata J."/>
            <person name="Shigenobu S."/>
        </authorList>
    </citation>
    <scope>NUCLEOTIDE SEQUENCE [LARGE SCALE GENOMIC DNA]</scope>
</reference>
<sequence>MDLATSKNTELESQYSGLRSDKKSQKSKAITEECIYHQHPESFRSSLAELRKVLSIPKQLFKKIAMAVCSCRKGQRSLERTSLSELEACIKKDIPDENLLSRLINDGTKEGAICFNTVQFVESVFREARTYRNESAIRLVALIRMAINGDFTLLEQEQSPESIERRLPANQKCNKNKEKARNVFLRKSMRVLLQKRKKQAGEQAKVVILPMFGGNTNLLQADTDIGRHFSNIAVMFKPCVIEIDYEATGLAMEKNQQKTKISIWCKDDVFLSIRNQLVAKARGLQSLITTAHLQQLARIKLLRRFSAHKITKLAQPLTSSIALVADPQVVKEIKWEDFSKKVHAERQAKSKKSYNCTDRTLKCLHCNTTVTKLSEDRHFSKNAEHEQALLQSNPCDSQYRNKDISVHTCRYHPGYPISHNKKWSCCFQDIDTTTLKEFELAIIHSSTGCVVDQPHVWRYKSRNNRKEHIKLSNRPTSKKLHDIDLYSDKFGELKIGKQNLC</sequence>
<keyword evidence="1" id="KW-0479">Metal-binding</keyword>
<name>A0AAV4C8P7_9GAST</name>
<comment type="caution">
    <text evidence="6">The sequence shown here is derived from an EMBL/GenBank/DDBJ whole genome shotgun (WGS) entry which is preliminary data.</text>
</comment>
<dbReference type="GO" id="GO:0046872">
    <property type="term" value="F:metal ion binding"/>
    <property type="evidence" value="ECO:0007669"/>
    <property type="project" value="UniProtKB-KW"/>
</dbReference>
<dbReference type="InterPro" id="IPR007051">
    <property type="entry name" value="CHORD_dom"/>
</dbReference>
<dbReference type="EMBL" id="BLXT01005946">
    <property type="protein sequence ID" value="GFO27662.1"/>
    <property type="molecule type" value="Genomic_DNA"/>
</dbReference>
<proteinExistence type="predicted"/>
<dbReference type="Proteomes" id="UP000735302">
    <property type="component" value="Unassembled WGS sequence"/>
</dbReference>
<evidence type="ECO:0000256" key="4">
    <source>
        <dbReference type="SAM" id="MobiDB-lite"/>
    </source>
</evidence>
<dbReference type="AlphaFoldDB" id="A0AAV4C8P7"/>
<evidence type="ECO:0000256" key="2">
    <source>
        <dbReference type="ARBA" id="ARBA00022737"/>
    </source>
</evidence>